<sequence length="314" mass="33822">MYLSPVSIGGQKFNFDLDTGSSDLWVFSNKLPASIQRKHKSNGGKIYTPGPTAKNANGLTWSITYVDNSGASGTVVTDNVKIGGITVKKQAVEVASRISAMFEDFEGDGLLVSPTKQQTWFENAMSQLQSKLFTADLNQQSAGSYGWGYINSIYSKKIAYAKIRNTGWWHVDAGGGIRVNGKLTTTGASYTAGAVPDTGTTLLLLPNSLVKLYYASVPKAQYSSEAGAWVYPCTPQGFPNLPPLSIPVGKSWATIPGKYLTYAYANSAGTSCFGGLQGLSDSSDLPFIYGDIFFKANFAVFDYGNKRFGFAQKR</sequence>
<evidence type="ECO:0000256" key="6">
    <source>
        <dbReference type="RuleBase" id="RU000454"/>
    </source>
</evidence>
<evidence type="ECO:0000256" key="3">
    <source>
        <dbReference type="ARBA" id="ARBA00022750"/>
    </source>
</evidence>
<keyword evidence="9" id="KW-1185">Reference proteome</keyword>
<dbReference type="InterPro" id="IPR034163">
    <property type="entry name" value="Aspergillopepsin-like_cat_dom"/>
</dbReference>
<keyword evidence="3 6" id="KW-0064">Aspartyl protease</keyword>
<keyword evidence="4 6" id="KW-0378">Hydrolase</keyword>
<evidence type="ECO:0000256" key="4">
    <source>
        <dbReference type="ARBA" id="ARBA00022801"/>
    </source>
</evidence>
<keyword evidence="2 6" id="KW-0645">Protease</keyword>
<name>W7HK51_9PEZI</name>
<dbReference type="PROSITE" id="PS00141">
    <property type="entry name" value="ASP_PROTEASE"/>
    <property type="match status" value="1"/>
</dbReference>
<evidence type="ECO:0000256" key="2">
    <source>
        <dbReference type="ARBA" id="ARBA00022670"/>
    </source>
</evidence>
<dbReference type="InterPro" id="IPR021109">
    <property type="entry name" value="Peptidase_aspartic_dom_sf"/>
</dbReference>
<dbReference type="InterPro" id="IPR001461">
    <property type="entry name" value="Aspartic_peptidase_A1"/>
</dbReference>
<feature type="active site" evidence="5">
    <location>
        <position position="197"/>
    </location>
</feature>
<evidence type="ECO:0000259" key="7">
    <source>
        <dbReference type="PROSITE" id="PS51767"/>
    </source>
</evidence>
<dbReference type="EMBL" id="KI966443">
    <property type="protein sequence ID" value="EWC44381.1"/>
    <property type="molecule type" value="Genomic_DNA"/>
</dbReference>
<organism evidence="8 9">
    <name type="scientific">Drechslerella stenobrocha 248</name>
    <dbReference type="NCBI Taxonomy" id="1043628"/>
    <lineage>
        <taxon>Eukaryota</taxon>
        <taxon>Fungi</taxon>
        <taxon>Dikarya</taxon>
        <taxon>Ascomycota</taxon>
        <taxon>Pezizomycotina</taxon>
        <taxon>Orbiliomycetes</taxon>
        <taxon>Orbiliales</taxon>
        <taxon>Orbiliaceae</taxon>
        <taxon>Drechslerella</taxon>
    </lineage>
</organism>
<dbReference type="PANTHER" id="PTHR47966">
    <property type="entry name" value="BETA-SITE APP-CLEAVING ENZYME, ISOFORM A-RELATED"/>
    <property type="match status" value="1"/>
</dbReference>
<proteinExistence type="inferred from homology"/>
<comment type="similarity">
    <text evidence="1 6">Belongs to the peptidase A1 family.</text>
</comment>
<dbReference type="OrthoDB" id="2747330at2759"/>
<dbReference type="Proteomes" id="UP000024837">
    <property type="component" value="Unassembled WGS sequence"/>
</dbReference>
<evidence type="ECO:0000313" key="8">
    <source>
        <dbReference type="EMBL" id="EWC44381.1"/>
    </source>
</evidence>
<dbReference type="InterPro" id="IPR033121">
    <property type="entry name" value="PEPTIDASE_A1"/>
</dbReference>
<dbReference type="Pfam" id="PF00026">
    <property type="entry name" value="Asp"/>
    <property type="match status" value="1"/>
</dbReference>
<dbReference type="PANTHER" id="PTHR47966:SF1">
    <property type="entry name" value="ASPARTYL PROTEINASE"/>
    <property type="match status" value="1"/>
</dbReference>
<protein>
    <recommendedName>
        <fullName evidence="7">Peptidase A1 domain-containing protein</fullName>
    </recommendedName>
</protein>
<dbReference type="CDD" id="cd06097">
    <property type="entry name" value="Aspergillopepsin_like"/>
    <property type="match status" value="1"/>
</dbReference>
<feature type="domain" description="Peptidase A1" evidence="7">
    <location>
        <begin position="2"/>
        <end position="311"/>
    </location>
</feature>
<dbReference type="HOGENOM" id="CLU_013253_0_3_1"/>
<feature type="active site" evidence="5">
    <location>
        <position position="18"/>
    </location>
</feature>
<reference evidence="8 9" key="1">
    <citation type="submission" date="2013-05" db="EMBL/GenBank/DDBJ databases">
        <title>Drechslerella stenobrocha genome reveals carnivorous origination and mechanical trapping mechanism of predatory fungi.</title>
        <authorList>
            <person name="Liu X."/>
            <person name="Zhang W."/>
            <person name="Liu K."/>
        </authorList>
    </citation>
    <scope>NUCLEOTIDE SEQUENCE [LARGE SCALE GENOMIC DNA]</scope>
    <source>
        <strain evidence="8 9">248</strain>
    </source>
</reference>
<evidence type="ECO:0000313" key="9">
    <source>
        <dbReference type="Proteomes" id="UP000024837"/>
    </source>
</evidence>
<gene>
    <name evidence="8" type="ORF">DRE_01207</name>
</gene>
<dbReference type="PRINTS" id="PR00792">
    <property type="entry name" value="PEPSIN"/>
</dbReference>
<evidence type="ECO:0000256" key="5">
    <source>
        <dbReference type="PIRSR" id="PIRSR601461-1"/>
    </source>
</evidence>
<accession>W7HK51</accession>
<dbReference type="InterPro" id="IPR001969">
    <property type="entry name" value="Aspartic_peptidase_AS"/>
</dbReference>
<evidence type="ECO:0000256" key="1">
    <source>
        <dbReference type="ARBA" id="ARBA00007447"/>
    </source>
</evidence>
<dbReference type="SUPFAM" id="SSF50630">
    <property type="entry name" value="Acid proteases"/>
    <property type="match status" value="1"/>
</dbReference>
<dbReference type="Gene3D" id="2.40.70.10">
    <property type="entry name" value="Acid Proteases"/>
    <property type="match status" value="2"/>
</dbReference>
<dbReference type="AlphaFoldDB" id="W7HK51"/>
<dbReference type="PROSITE" id="PS51767">
    <property type="entry name" value="PEPTIDASE_A1"/>
    <property type="match status" value="1"/>
</dbReference>
<dbReference type="GO" id="GO:0004190">
    <property type="term" value="F:aspartic-type endopeptidase activity"/>
    <property type="evidence" value="ECO:0007669"/>
    <property type="project" value="UniProtKB-KW"/>
</dbReference>
<dbReference type="GO" id="GO:0006508">
    <property type="term" value="P:proteolysis"/>
    <property type="evidence" value="ECO:0007669"/>
    <property type="project" value="UniProtKB-KW"/>
</dbReference>